<keyword evidence="1" id="KW-0812">Transmembrane</keyword>
<organism evidence="3 4">
    <name type="scientific">Prunus dulcis</name>
    <name type="common">Almond</name>
    <name type="synonym">Amygdalus dulcis</name>
    <dbReference type="NCBI Taxonomy" id="3755"/>
    <lineage>
        <taxon>Eukaryota</taxon>
        <taxon>Viridiplantae</taxon>
        <taxon>Streptophyta</taxon>
        <taxon>Embryophyta</taxon>
        <taxon>Tracheophyta</taxon>
        <taxon>Spermatophyta</taxon>
        <taxon>Magnoliopsida</taxon>
        <taxon>eudicotyledons</taxon>
        <taxon>Gunneridae</taxon>
        <taxon>Pentapetalae</taxon>
        <taxon>rosids</taxon>
        <taxon>fabids</taxon>
        <taxon>Rosales</taxon>
        <taxon>Rosaceae</taxon>
        <taxon>Amygdaloideae</taxon>
        <taxon>Amygdaleae</taxon>
        <taxon>Prunus</taxon>
    </lineage>
</organism>
<dbReference type="Gramene" id="VVA09556">
    <property type="protein sequence ID" value="VVA09556"/>
    <property type="gene ID" value="Prudul26B035350"/>
</dbReference>
<dbReference type="InParanoid" id="A0A5E4E2J4"/>
<evidence type="ECO:0000313" key="4">
    <source>
        <dbReference type="Proteomes" id="UP000327085"/>
    </source>
</evidence>
<feature type="transmembrane region" description="Helical" evidence="1">
    <location>
        <begin position="6"/>
        <end position="25"/>
    </location>
</feature>
<dbReference type="OMA" id="DECCEVW"/>
<name>A0A5E4E2J4_PRUDU</name>
<feature type="domain" description="RPW8" evidence="2">
    <location>
        <begin position="2"/>
        <end position="110"/>
    </location>
</feature>
<dbReference type="Pfam" id="PF05659">
    <property type="entry name" value="RPW8"/>
    <property type="match status" value="1"/>
</dbReference>
<protein>
    <recommendedName>
        <fullName evidence="2">RPW8 domain-containing protein</fullName>
    </recommendedName>
</protein>
<gene>
    <name evidence="3" type="ORF">ALMOND_2B035350</name>
</gene>
<accession>A0A5E4E2J4</accession>
<evidence type="ECO:0000313" key="3">
    <source>
        <dbReference type="EMBL" id="VVA09556.1"/>
    </source>
</evidence>
<keyword evidence="1" id="KW-0472">Membrane</keyword>
<proteinExistence type="predicted"/>
<reference evidence="4" key="1">
    <citation type="journal article" date="2020" name="Plant J.">
        <title>Transposons played a major role in the diversification between the closely related almond and peach genomes: results from the almond genome sequence.</title>
        <authorList>
            <person name="Alioto T."/>
            <person name="Alexiou K.G."/>
            <person name="Bardil A."/>
            <person name="Barteri F."/>
            <person name="Castanera R."/>
            <person name="Cruz F."/>
            <person name="Dhingra A."/>
            <person name="Duval H."/>
            <person name="Fernandez I Marti A."/>
            <person name="Frias L."/>
            <person name="Galan B."/>
            <person name="Garcia J.L."/>
            <person name="Howad W."/>
            <person name="Gomez-Garrido J."/>
            <person name="Gut M."/>
            <person name="Julca I."/>
            <person name="Morata J."/>
            <person name="Puigdomenech P."/>
            <person name="Ribeca P."/>
            <person name="Rubio Cabetas M.J."/>
            <person name="Vlasova A."/>
            <person name="Wirthensohn M."/>
            <person name="Garcia-Mas J."/>
            <person name="Gabaldon T."/>
            <person name="Casacuberta J.M."/>
            <person name="Arus P."/>
        </authorList>
    </citation>
    <scope>NUCLEOTIDE SEQUENCE [LARGE SCALE GENOMIC DNA]</scope>
    <source>
        <strain evidence="4">cv. Texas</strain>
    </source>
</reference>
<feature type="non-terminal residue" evidence="3">
    <location>
        <position position="110"/>
    </location>
</feature>
<dbReference type="EMBL" id="CABIKO010000001">
    <property type="protein sequence ID" value="VVA09556.1"/>
    <property type="molecule type" value="Genomic_DNA"/>
</dbReference>
<dbReference type="FunCoup" id="A0A5E4E2J4">
    <property type="interactions" value="112"/>
</dbReference>
<evidence type="ECO:0000259" key="2">
    <source>
        <dbReference type="PROSITE" id="PS51153"/>
    </source>
</evidence>
<sequence>MAELGMLVAGSALGAAFEILFSAVLKAKSTAKMFQTHLGNLNTTLDSLKPVIIQLASSNHLVPLEKSLENFTTKMEEGKKLVDECCEVWRFNLIKQREYTDEIEALNDSL</sequence>
<dbReference type="PROSITE" id="PS51153">
    <property type="entry name" value="RPW8"/>
    <property type="match status" value="1"/>
</dbReference>
<dbReference type="Proteomes" id="UP000327085">
    <property type="component" value="Chromosome 7"/>
</dbReference>
<keyword evidence="1" id="KW-1133">Transmembrane helix</keyword>
<evidence type="ECO:0000256" key="1">
    <source>
        <dbReference type="SAM" id="Phobius"/>
    </source>
</evidence>
<dbReference type="InterPro" id="IPR008808">
    <property type="entry name" value="Powdery_mildew-R_dom"/>
</dbReference>
<dbReference type="AlphaFoldDB" id="A0A5E4E2J4"/>